<feature type="signal peptide" evidence="2">
    <location>
        <begin position="1"/>
        <end position="22"/>
    </location>
</feature>
<feature type="domain" description="Xaa-Pro dipeptidyl-peptidase-like" evidence="3">
    <location>
        <begin position="54"/>
        <end position="207"/>
    </location>
</feature>
<dbReference type="GO" id="GO:0016787">
    <property type="term" value="F:hydrolase activity"/>
    <property type="evidence" value="ECO:0007669"/>
    <property type="project" value="UniProtKB-KW"/>
</dbReference>
<dbReference type="PANTHER" id="PTHR47751:SF1">
    <property type="entry name" value="SUPERFAMILY HYDROLASE, PUTATIVE (AFU_ORTHOLOGUE AFUA_2G16580)-RELATED"/>
    <property type="match status" value="1"/>
</dbReference>
<keyword evidence="4" id="KW-0378">Hydrolase</keyword>
<dbReference type="SUPFAM" id="SSF53474">
    <property type="entry name" value="alpha/beta-Hydrolases"/>
    <property type="match status" value="1"/>
</dbReference>
<dbReference type="EMBL" id="LNFO01005010">
    <property type="protein sequence ID" value="KUF78992.1"/>
    <property type="molecule type" value="Genomic_DNA"/>
</dbReference>
<dbReference type="AlphaFoldDB" id="A0A0W8C4P9"/>
<evidence type="ECO:0000259" key="3">
    <source>
        <dbReference type="Pfam" id="PF02129"/>
    </source>
</evidence>
<dbReference type="InterPro" id="IPR000383">
    <property type="entry name" value="Xaa-Pro-like_dom"/>
</dbReference>
<dbReference type="Proteomes" id="UP000052943">
    <property type="component" value="Unassembled WGS sequence"/>
</dbReference>
<evidence type="ECO:0000313" key="4">
    <source>
        <dbReference type="EMBL" id="KUF78992.1"/>
    </source>
</evidence>
<dbReference type="InterPro" id="IPR051411">
    <property type="entry name" value="Polyketide_trans_af380"/>
</dbReference>
<dbReference type="Pfam" id="PF02129">
    <property type="entry name" value="Peptidase_S15"/>
    <property type="match status" value="1"/>
</dbReference>
<dbReference type="STRING" id="4790.A0A0W8C4P9"/>
<dbReference type="OrthoDB" id="109316at2759"/>
<dbReference type="Gene3D" id="3.40.50.1820">
    <property type="entry name" value="alpha/beta hydrolase"/>
    <property type="match status" value="1"/>
</dbReference>
<evidence type="ECO:0000256" key="2">
    <source>
        <dbReference type="SAM" id="SignalP"/>
    </source>
</evidence>
<keyword evidence="2" id="KW-0732">Signal</keyword>
<dbReference type="InterPro" id="IPR029058">
    <property type="entry name" value="AB_hydrolase_fold"/>
</dbReference>
<sequence>MGTRIAAALGVLILASTMPASAQNMSFGADNFYRSHNVTIQPITFQNQFKMNIAGNLFTPKNLNTTMGAPAIVISHPMGAVKEQSANLYAAKMAEHGFVTIAVDLSFWGGSDGEPRNAVSPDMYAESFSAAVDYLSLQDFIDSGRIGGLGICASGSYVISAAKIDSRIKAVATSSMIDMGAANRNGPGNSQTIDQRKEIIDQMSQQRSIEAAGGEVQYTSGTVHELTPDTPDFQREFFDFYRTVRGEYTPPGSWPNVTTHPTLTSAARFMNFYPLNDIDSISPRPLLFVAGDQAFSREYSEAAYAGAAEPKELYWVAGAGHVDLYDRVSLIPFDKLTEFFTVSLTVNFTQSN</sequence>
<proteinExistence type="inferred from homology"/>
<organism evidence="4 5">
    <name type="scientific">Phytophthora nicotianae</name>
    <name type="common">Potato buckeye rot agent</name>
    <name type="synonym">Phytophthora parasitica</name>
    <dbReference type="NCBI Taxonomy" id="4792"/>
    <lineage>
        <taxon>Eukaryota</taxon>
        <taxon>Sar</taxon>
        <taxon>Stramenopiles</taxon>
        <taxon>Oomycota</taxon>
        <taxon>Peronosporomycetes</taxon>
        <taxon>Peronosporales</taxon>
        <taxon>Peronosporaceae</taxon>
        <taxon>Phytophthora</taxon>
    </lineage>
</organism>
<dbReference type="PANTHER" id="PTHR47751">
    <property type="entry name" value="SUPERFAMILY HYDROLASE, PUTATIVE (AFU_ORTHOLOGUE AFUA_2G16580)-RELATED"/>
    <property type="match status" value="1"/>
</dbReference>
<name>A0A0W8C4P9_PHYNI</name>
<evidence type="ECO:0000256" key="1">
    <source>
        <dbReference type="ARBA" id="ARBA00029464"/>
    </source>
</evidence>
<feature type="chain" id="PRO_5006940136" evidence="2">
    <location>
        <begin position="23"/>
        <end position="352"/>
    </location>
</feature>
<reference evidence="4 5" key="1">
    <citation type="submission" date="2015-11" db="EMBL/GenBank/DDBJ databases">
        <title>Genomes and virulence difference between two physiological races of Phytophthora nicotianae.</title>
        <authorList>
            <person name="Liu H."/>
            <person name="Ma X."/>
            <person name="Yu H."/>
            <person name="Fang D."/>
            <person name="Li Y."/>
            <person name="Wang X."/>
            <person name="Wang W."/>
            <person name="Dong Y."/>
            <person name="Xiao B."/>
        </authorList>
    </citation>
    <scope>NUCLEOTIDE SEQUENCE [LARGE SCALE GENOMIC DNA]</scope>
    <source>
        <strain evidence="5">race 0</strain>
    </source>
</reference>
<evidence type="ECO:0000313" key="5">
    <source>
        <dbReference type="Proteomes" id="UP000052943"/>
    </source>
</evidence>
<accession>A0A0W8C4P9</accession>
<comment type="similarity">
    <text evidence="1">Belongs to the polyketide transferase af380 family.</text>
</comment>
<protein>
    <submittedName>
        <fullName evidence="4">Hydrolase of the alpha/beta superfamily</fullName>
    </submittedName>
</protein>
<gene>
    <name evidence="4" type="ORF">AM587_10001869</name>
</gene>
<comment type="caution">
    <text evidence="4">The sequence shown here is derived from an EMBL/GenBank/DDBJ whole genome shotgun (WGS) entry which is preliminary data.</text>
</comment>
<dbReference type="Gene3D" id="1.10.10.800">
    <property type="match status" value="1"/>
</dbReference>